<keyword evidence="5" id="KW-0813">Transport</keyword>
<feature type="domain" description="NADH:quinone oxidoreductase/Mrp antiporter transmembrane" evidence="19">
    <location>
        <begin position="53"/>
        <end position="248"/>
    </location>
</feature>
<keyword evidence="7 17" id="KW-0812">Transmembrane</keyword>
<evidence type="ECO:0000256" key="12">
    <source>
        <dbReference type="ARBA" id="ARBA00023027"/>
    </source>
</evidence>
<evidence type="ECO:0000256" key="9">
    <source>
        <dbReference type="ARBA" id="ARBA00022967"/>
    </source>
</evidence>
<name>A0A0C4G396_SINCU</name>
<dbReference type="GO" id="GO:0005743">
    <property type="term" value="C:mitochondrial inner membrane"/>
    <property type="evidence" value="ECO:0007669"/>
    <property type="project" value="UniProtKB-SubCell"/>
</dbReference>
<evidence type="ECO:0000256" key="15">
    <source>
        <dbReference type="ARBA" id="ARBA00023136"/>
    </source>
</evidence>
<organism evidence="20">
    <name type="scientific">Sinohyriopsis cumingii</name>
    <name type="common">Triangle sail mussel</name>
    <name type="synonym">Hyriopsis cumingii</name>
    <dbReference type="NCBI Taxonomy" id="165450"/>
    <lineage>
        <taxon>Eukaryota</taxon>
        <taxon>Metazoa</taxon>
        <taxon>Spiralia</taxon>
        <taxon>Lophotrochozoa</taxon>
        <taxon>Mollusca</taxon>
        <taxon>Bivalvia</taxon>
        <taxon>Autobranchia</taxon>
        <taxon>Heteroconchia</taxon>
        <taxon>Palaeoheterodonta</taxon>
        <taxon>Unionida</taxon>
        <taxon>Unionoidea</taxon>
        <taxon>Unionidae</taxon>
        <taxon>Gonideinae</taxon>
        <taxon>Sinohyriopsis</taxon>
    </lineage>
</organism>
<feature type="signal peptide" evidence="18">
    <location>
        <begin position="1"/>
        <end position="20"/>
    </location>
</feature>
<feature type="transmembrane region" description="Helical" evidence="17">
    <location>
        <begin position="285"/>
        <end position="303"/>
    </location>
</feature>
<evidence type="ECO:0000256" key="16">
    <source>
        <dbReference type="ARBA" id="ARBA00049551"/>
    </source>
</evidence>
<reference evidence="20" key="1">
    <citation type="submission" date="2012-11" db="EMBL/GenBank/DDBJ databases">
        <title>The DUI detection of freshwater pearl mussel Hyriopsis cumingii.</title>
        <authorList>
            <person name="Wang G.L."/>
            <person name="Chen L."/>
            <person name="Li J.L."/>
        </authorList>
    </citation>
    <scope>NUCLEOTIDE SEQUENCE</scope>
    <source>
        <tissue evidence="20">Gonad</tissue>
    </source>
</reference>
<evidence type="ECO:0000256" key="7">
    <source>
        <dbReference type="ARBA" id="ARBA00022692"/>
    </source>
</evidence>
<evidence type="ECO:0000256" key="4">
    <source>
        <dbReference type="ARBA" id="ARBA00021008"/>
    </source>
</evidence>
<evidence type="ECO:0000256" key="13">
    <source>
        <dbReference type="ARBA" id="ARBA00023075"/>
    </source>
</evidence>
<evidence type="ECO:0000256" key="5">
    <source>
        <dbReference type="ARBA" id="ARBA00022448"/>
    </source>
</evidence>
<keyword evidence="12 17" id="KW-0520">NAD</keyword>
<keyword evidence="6 17" id="KW-0679">Respiratory chain</keyword>
<evidence type="ECO:0000256" key="11">
    <source>
        <dbReference type="ARBA" id="ARBA00022989"/>
    </source>
</evidence>
<feature type="transmembrane region" description="Helical" evidence="17">
    <location>
        <begin position="33"/>
        <end position="55"/>
    </location>
</feature>
<dbReference type="PANTHER" id="PTHR46552:SF1">
    <property type="entry name" value="NADH-UBIQUINONE OXIDOREDUCTASE CHAIN 2"/>
    <property type="match status" value="1"/>
</dbReference>
<keyword evidence="8 17" id="KW-0999">Mitochondrion inner membrane</keyword>
<evidence type="ECO:0000256" key="14">
    <source>
        <dbReference type="ARBA" id="ARBA00023128"/>
    </source>
</evidence>
<evidence type="ECO:0000313" key="20">
    <source>
        <dbReference type="EMBL" id="AGG19443.1"/>
    </source>
</evidence>
<evidence type="ECO:0000256" key="10">
    <source>
        <dbReference type="ARBA" id="ARBA00022982"/>
    </source>
</evidence>
<evidence type="ECO:0000256" key="2">
    <source>
        <dbReference type="ARBA" id="ARBA00007012"/>
    </source>
</evidence>
<evidence type="ECO:0000256" key="18">
    <source>
        <dbReference type="SAM" id="SignalP"/>
    </source>
</evidence>
<keyword evidence="11 17" id="KW-1133">Transmembrane helix</keyword>
<feature type="transmembrane region" description="Helical" evidence="17">
    <location>
        <begin position="164"/>
        <end position="181"/>
    </location>
</feature>
<dbReference type="EC" id="7.1.1.2" evidence="3 17"/>
<comment type="subcellular location">
    <subcellularLocation>
        <location evidence="1 17">Mitochondrion inner membrane</location>
        <topology evidence="1 17">Multi-pass membrane protein</topology>
    </subcellularLocation>
</comment>
<dbReference type="AlphaFoldDB" id="A0A0C4G396"/>
<comment type="catalytic activity">
    <reaction evidence="16 17">
        <text>a ubiquinone + NADH + 5 H(+)(in) = a ubiquinol + NAD(+) + 4 H(+)(out)</text>
        <dbReference type="Rhea" id="RHEA:29091"/>
        <dbReference type="Rhea" id="RHEA-COMP:9565"/>
        <dbReference type="Rhea" id="RHEA-COMP:9566"/>
        <dbReference type="ChEBI" id="CHEBI:15378"/>
        <dbReference type="ChEBI" id="CHEBI:16389"/>
        <dbReference type="ChEBI" id="CHEBI:17976"/>
        <dbReference type="ChEBI" id="CHEBI:57540"/>
        <dbReference type="ChEBI" id="CHEBI:57945"/>
        <dbReference type="EC" id="7.1.1.2"/>
    </reaction>
</comment>
<keyword evidence="18" id="KW-0732">Signal</keyword>
<keyword evidence="14 17" id="KW-0496">Mitochondrion</keyword>
<dbReference type="GO" id="GO:0008137">
    <property type="term" value="F:NADH dehydrogenase (ubiquinone) activity"/>
    <property type="evidence" value="ECO:0007669"/>
    <property type="project" value="UniProtKB-EC"/>
</dbReference>
<keyword evidence="10 17" id="KW-0249">Electron transport</keyword>
<evidence type="ECO:0000256" key="1">
    <source>
        <dbReference type="ARBA" id="ARBA00004448"/>
    </source>
</evidence>
<evidence type="ECO:0000256" key="17">
    <source>
        <dbReference type="RuleBase" id="RU003403"/>
    </source>
</evidence>
<keyword evidence="15 17" id="KW-0472">Membrane</keyword>
<keyword evidence="9 17" id="KW-1278">Translocase</keyword>
<evidence type="ECO:0000256" key="8">
    <source>
        <dbReference type="ARBA" id="ARBA00022792"/>
    </source>
</evidence>
<accession>A0A0C4G396</accession>
<comment type="similarity">
    <text evidence="2 17">Belongs to the complex I subunit 2 family.</text>
</comment>
<feature type="transmembrane region" description="Helical" evidence="17">
    <location>
        <begin position="202"/>
        <end position="219"/>
    </location>
</feature>
<evidence type="ECO:0000256" key="6">
    <source>
        <dbReference type="ARBA" id="ARBA00022660"/>
    </source>
</evidence>
<dbReference type="InterPro" id="IPR003917">
    <property type="entry name" value="NADH_UbQ_OxRdtase_chain2"/>
</dbReference>
<feature type="transmembrane region" description="Helical" evidence="17">
    <location>
        <begin position="239"/>
        <end position="265"/>
    </location>
</feature>
<evidence type="ECO:0000259" key="19">
    <source>
        <dbReference type="Pfam" id="PF00361"/>
    </source>
</evidence>
<feature type="chain" id="PRO_5002171948" description="NADH-ubiquinone oxidoreductase chain 2" evidence="18">
    <location>
        <begin position="21"/>
        <end position="304"/>
    </location>
</feature>
<keyword evidence="13 17" id="KW-0830">Ubiquinone</keyword>
<comment type="function">
    <text evidence="17">Core subunit of the mitochondrial membrane respiratory chain NADH dehydrogenase (Complex I) which catalyzes electron transfer from NADH through the respiratory chain, using ubiquinone as an electron acceptor. Essential for the catalytic activity and assembly of complex I.</text>
</comment>
<dbReference type="InterPro" id="IPR050175">
    <property type="entry name" value="Complex_I_Subunit_2"/>
</dbReference>
<dbReference type="SMR" id="A0A0C4G396"/>
<sequence>MLMWMMLELNTLTFIPLMQSTKSTTSVETSIKYLIPQTFASGLLMTSIILANTAMHSNMLATTALLLKLGSVPFHGWFPAVMQSINLTPGFTLMTWQKVAPLLLLTTPELCHPYTLMFSATLSALWGSIAGLNQTNLLSLMTFSSIAHLSWLLMGSLFNPLISLMYLILYSLTILPIFISMRSPLSTTHRTAMATTTYKQPDAALILWLLSLASLPPFAMFSAKLPIITLTTKLTVLPLIFLLLSTSISLYFYLSLSITFMFSFLSQSKLTIKPNDNKKPWEMTLMLLQLSTLPLNLVVLPMMQ</sequence>
<gene>
    <name evidence="20" type="primary">ND2</name>
</gene>
<protein>
    <recommendedName>
        <fullName evidence="4 17">NADH-ubiquinone oxidoreductase chain 2</fullName>
        <ecNumber evidence="3 17">7.1.1.2</ecNumber>
    </recommendedName>
</protein>
<dbReference type="GO" id="GO:0006120">
    <property type="term" value="P:mitochondrial electron transport, NADH to ubiquinone"/>
    <property type="evidence" value="ECO:0007669"/>
    <property type="project" value="InterPro"/>
</dbReference>
<dbReference type="PANTHER" id="PTHR46552">
    <property type="entry name" value="NADH-UBIQUINONE OXIDOREDUCTASE CHAIN 2"/>
    <property type="match status" value="1"/>
</dbReference>
<dbReference type="PRINTS" id="PR01436">
    <property type="entry name" value="NADHDHGNASE2"/>
</dbReference>
<proteinExistence type="inferred from homology"/>
<geneLocation type="mitochondrion" evidence="20"/>
<dbReference type="EMBL" id="KC150028">
    <property type="protein sequence ID" value="AGG19443.1"/>
    <property type="molecule type" value="Genomic_DNA"/>
</dbReference>
<evidence type="ECO:0000256" key="3">
    <source>
        <dbReference type="ARBA" id="ARBA00012944"/>
    </source>
</evidence>
<dbReference type="InterPro" id="IPR001750">
    <property type="entry name" value="ND/Mrp_TM"/>
</dbReference>
<dbReference type="Pfam" id="PF00361">
    <property type="entry name" value="Proton_antipo_M"/>
    <property type="match status" value="1"/>
</dbReference>